<dbReference type="InterPro" id="IPR007527">
    <property type="entry name" value="Znf_SWIM"/>
</dbReference>
<name>A0A2W4R9Z8_9GAMM</name>
<keyword evidence="1" id="KW-0863">Zinc-finger</keyword>
<dbReference type="PANTHER" id="PTHR38133">
    <property type="entry name" value="SLR1429 PROTEIN"/>
    <property type="match status" value="1"/>
</dbReference>
<accession>A0A2W4R9Z8</accession>
<dbReference type="EMBL" id="QJPH01000312">
    <property type="protein sequence ID" value="PZN78859.1"/>
    <property type="molecule type" value="Genomic_DNA"/>
</dbReference>
<protein>
    <recommendedName>
        <fullName evidence="2">SWIM-type domain-containing protein</fullName>
    </recommendedName>
</protein>
<dbReference type="Proteomes" id="UP000249396">
    <property type="component" value="Unassembled WGS sequence"/>
</dbReference>
<dbReference type="GO" id="GO:0008270">
    <property type="term" value="F:zinc ion binding"/>
    <property type="evidence" value="ECO:0007669"/>
    <property type="project" value="UniProtKB-KW"/>
</dbReference>
<keyword evidence="1" id="KW-0862">Zinc</keyword>
<evidence type="ECO:0000313" key="3">
    <source>
        <dbReference type="EMBL" id="PZN78859.1"/>
    </source>
</evidence>
<comment type="caution">
    <text evidence="3">The sequence shown here is derived from an EMBL/GenBank/DDBJ whole genome shotgun (WGS) entry which is preliminary data.</text>
</comment>
<reference evidence="3 4" key="1">
    <citation type="journal article" date="2018" name="Aquat. Microb. Ecol.">
        <title>Gammaproteobacterial methanotrophs dominate.</title>
        <authorList>
            <person name="Rissanen A.J."/>
            <person name="Saarenheimo J."/>
            <person name="Tiirola M."/>
            <person name="Peura S."/>
            <person name="Aalto S.L."/>
            <person name="Karvinen A."/>
            <person name="Nykanen H."/>
        </authorList>
    </citation>
    <scope>NUCLEOTIDE SEQUENCE [LARGE SCALE GENOMIC DNA]</scope>
    <source>
        <strain evidence="3">AMbin10</strain>
    </source>
</reference>
<proteinExistence type="predicted"/>
<keyword evidence="1" id="KW-0479">Metal-binding</keyword>
<dbReference type="Pfam" id="PF04434">
    <property type="entry name" value="SWIM"/>
    <property type="match status" value="1"/>
</dbReference>
<dbReference type="PROSITE" id="PS50966">
    <property type="entry name" value="ZF_SWIM"/>
    <property type="match status" value="1"/>
</dbReference>
<sequence length="277" mass="31685">MKTVRTWWGKKYIEALEGFIDTGRLSRGKSYANENRIKKWAMEGNLITAQIRGNTNPYYGVYKEPTYKTTIQLKAIAPSDWKKVIQQLGSQAAFVSRLLLNEVPDNIEDPFEELGLHLLPRNMKDLQTQCSCPDYANPCKHVAGLDYFLAAKLDQDPFLLFELRGLPRSELSKQLQETPLGRVLSQALNVEELPLIVSESYFTRPQAKVYSTHLPPEEFWRGNKRLPEQTEPASPPAVAALSIKKGGDFPEFWKRDNSFIEAMELFYEAARKKGKAW</sequence>
<evidence type="ECO:0000313" key="4">
    <source>
        <dbReference type="Proteomes" id="UP000249396"/>
    </source>
</evidence>
<evidence type="ECO:0000256" key="1">
    <source>
        <dbReference type="PROSITE-ProRule" id="PRU00325"/>
    </source>
</evidence>
<evidence type="ECO:0000259" key="2">
    <source>
        <dbReference type="PROSITE" id="PS50966"/>
    </source>
</evidence>
<gene>
    <name evidence="3" type="ORF">DM484_12070</name>
</gene>
<dbReference type="AlphaFoldDB" id="A0A2W4R9Z8"/>
<feature type="domain" description="SWIM-type" evidence="2">
    <location>
        <begin position="115"/>
        <end position="150"/>
    </location>
</feature>
<organism evidence="3 4">
    <name type="scientific">Candidatus Methylumidiphilus alinenensis</name>
    <dbReference type="NCBI Taxonomy" id="2202197"/>
    <lineage>
        <taxon>Bacteria</taxon>
        <taxon>Pseudomonadati</taxon>
        <taxon>Pseudomonadota</taxon>
        <taxon>Gammaproteobacteria</taxon>
        <taxon>Methylococcales</taxon>
        <taxon>Candidatus Methylumidiphilus</taxon>
    </lineage>
</organism>
<dbReference type="PANTHER" id="PTHR38133:SF1">
    <property type="entry name" value="SLR1429 PROTEIN"/>
    <property type="match status" value="1"/>
</dbReference>